<keyword evidence="5 8" id="KW-0812">Transmembrane</keyword>
<evidence type="ECO:0000256" key="4">
    <source>
        <dbReference type="ARBA" id="ARBA00022475"/>
    </source>
</evidence>
<dbReference type="STRING" id="1120996.SAMN02746066_01904"/>
<dbReference type="Gene3D" id="1.10.3470.10">
    <property type="entry name" value="ABC transporter involved in vitamin B12 uptake, BtuC"/>
    <property type="match status" value="1"/>
</dbReference>
<dbReference type="PANTHER" id="PTHR30472">
    <property type="entry name" value="FERRIC ENTEROBACTIN TRANSPORT SYSTEM PERMEASE PROTEIN"/>
    <property type="match status" value="1"/>
</dbReference>
<dbReference type="FunFam" id="1.10.3470.10:FF:000001">
    <property type="entry name" value="Vitamin B12 ABC transporter permease BtuC"/>
    <property type="match status" value="1"/>
</dbReference>
<feature type="transmembrane region" description="Helical" evidence="8">
    <location>
        <begin position="237"/>
        <end position="261"/>
    </location>
</feature>
<dbReference type="GO" id="GO:0005886">
    <property type="term" value="C:plasma membrane"/>
    <property type="evidence" value="ECO:0007669"/>
    <property type="project" value="UniProtKB-SubCell"/>
</dbReference>
<feature type="transmembrane region" description="Helical" evidence="8">
    <location>
        <begin position="117"/>
        <end position="136"/>
    </location>
</feature>
<dbReference type="GO" id="GO:0022857">
    <property type="term" value="F:transmembrane transporter activity"/>
    <property type="evidence" value="ECO:0007669"/>
    <property type="project" value="InterPro"/>
</dbReference>
<keyword evidence="3" id="KW-0813">Transport</keyword>
<organism evidence="9 10">
    <name type="scientific">Anaerosporobacter mobilis DSM 15930</name>
    <dbReference type="NCBI Taxonomy" id="1120996"/>
    <lineage>
        <taxon>Bacteria</taxon>
        <taxon>Bacillati</taxon>
        <taxon>Bacillota</taxon>
        <taxon>Clostridia</taxon>
        <taxon>Lachnospirales</taxon>
        <taxon>Lachnospiraceae</taxon>
        <taxon>Anaerosporobacter</taxon>
    </lineage>
</organism>
<evidence type="ECO:0000313" key="9">
    <source>
        <dbReference type="EMBL" id="SHM40890.1"/>
    </source>
</evidence>
<accession>A0A1M7IJJ9</accession>
<evidence type="ECO:0000313" key="10">
    <source>
        <dbReference type="Proteomes" id="UP000184038"/>
    </source>
</evidence>
<dbReference type="AlphaFoldDB" id="A0A1M7IJJ9"/>
<dbReference type="GO" id="GO:0033214">
    <property type="term" value="P:siderophore-iron import into cell"/>
    <property type="evidence" value="ECO:0007669"/>
    <property type="project" value="TreeGrafter"/>
</dbReference>
<sequence>MNKKAVAFISTCSIIAITGLVVAISAGAKSIPLQTVWNSIFHYEDILDMQLVRDVRIPRVICTALVGGILGVTGAMMQGVTRNPIAEPSLMGITQGATLAIAIAGASQSIYGLLGNTVAAFIGALFSGLLVLAFSLKNARNMNLSRLLLAGTALSTFFISMATIIALLTNKSQNLAFWVSGGFRAVTWNSVKLVLVVGGIATIIALFMAPKINVVNLGEDVCIGLGENPVKIRMFTLLLLIPMCAVCVAVAGNIAFIGLIVPHIVRKLLGQDYRMIMPVSFLFGATLVIWADVLARLVNQPYETPIGLFTSLVGVPLFIWMIRKENM</sequence>
<dbReference type="EMBL" id="FRCP01000009">
    <property type="protein sequence ID" value="SHM40890.1"/>
    <property type="molecule type" value="Genomic_DNA"/>
</dbReference>
<dbReference type="PANTHER" id="PTHR30472:SF58">
    <property type="entry name" value="IRON(3+)-HYDROXAMATE IMPORT SYSTEM PERMEASE PROTEIN FHUB"/>
    <property type="match status" value="1"/>
</dbReference>
<gene>
    <name evidence="9" type="ORF">SAMN02746066_01904</name>
</gene>
<dbReference type="Proteomes" id="UP000184038">
    <property type="component" value="Unassembled WGS sequence"/>
</dbReference>
<dbReference type="OrthoDB" id="9792889at2"/>
<comment type="similarity">
    <text evidence="2">Belongs to the binding-protein-dependent transport system permease family. FecCD subfamily.</text>
</comment>
<dbReference type="CDD" id="cd06550">
    <property type="entry name" value="TM_ABC_iron-siderophores_like"/>
    <property type="match status" value="1"/>
</dbReference>
<feature type="transmembrane region" description="Helical" evidence="8">
    <location>
        <begin position="89"/>
        <end position="111"/>
    </location>
</feature>
<proteinExistence type="inferred from homology"/>
<keyword evidence="7 8" id="KW-0472">Membrane</keyword>
<dbReference type="InterPro" id="IPR000522">
    <property type="entry name" value="ABC_transptr_permease_BtuC"/>
</dbReference>
<evidence type="ECO:0000256" key="1">
    <source>
        <dbReference type="ARBA" id="ARBA00004651"/>
    </source>
</evidence>
<reference evidence="9 10" key="1">
    <citation type="submission" date="2016-11" db="EMBL/GenBank/DDBJ databases">
        <authorList>
            <person name="Jaros S."/>
            <person name="Januszkiewicz K."/>
            <person name="Wedrychowicz H."/>
        </authorList>
    </citation>
    <scope>NUCLEOTIDE SEQUENCE [LARGE SCALE GENOMIC DNA]</scope>
    <source>
        <strain evidence="9 10">DSM 15930</strain>
    </source>
</reference>
<feature type="transmembrane region" description="Helical" evidence="8">
    <location>
        <begin position="188"/>
        <end position="209"/>
    </location>
</feature>
<comment type="subcellular location">
    <subcellularLocation>
        <location evidence="1">Cell membrane</location>
        <topology evidence="1">Multi-pass membrane protein</topology>
    </subcellularLocation>
</comment>
<feature type="transmembrane region" description="Helical" evidence="8">
    <location>
        <begin position="57"/>
        <end position="77"/>
    </location>
</feature>
<keyword evidence="6 8" id="KW-1133">Transmembrane helix</keyword>
<protein>
    <submittedName>
        <fullName evidence="9">Iron complex transport system permease protein</fullName>
    </submittedName>
</protein>
<evidence type="ECO:0000256" key="5">
    <source>
        <dbReference type="ARBA" id="ARBA00022692"/>
    </source>
</evidence>
<keyword evidence="10" id="KW-1185">Reference proteome</keyword>
<feature type="transmembrane region" description="Helical" evidence="8">
    <location>
        <begin position="306"/>
        <end position="322"/>
    </location>
</feature>
<evidence type="ECO:0000256" key="7">
    <source>
        <dbReference type="ARBA" id="ARBA00023136"/>
    </source>
</evidence>
<evidence type="ECO:0000256" key="6">
    <source>
        <dbReference type="ARBA" id="ARBA00022989"/>
    </source>
</evidence>
<feature type="transmembrane region" description="Helical" evidence="8">
    <location>
        <begin position="273"/>
        <end position="294"/>
    </location>
</feature>
<feature type="transmembrane region" description="Helical" evidence="8">
    <location>
        <begin position="148"/>
        <end position="168"/>
    </location>
</feature>
<name>A0A1M7IJJ9_9FIRM</name>
<dbReference type="SUPFAM" id="SSF81345">
    <property type="entry name" value="ABC transporter involved in vitamin B12 uptake, BtuC"/>
    <property type="match status" value="1"/>
</dbReference>
<dbReference type="InterPro" id="IPR037294">
    <property type="entry name" value="ABC_BtuC-like"/>
</dbReference>
<evidence type="ECO:0000256" key="8">
    <source>
        <dbReference type="SAM" id="Phobius"/>
    </source>
</evidence>
<dbReference type="RefSeq" id="WP_073286601.1">
    <property type="nucleotide sequence ID" value="NZ_FRCP01000009.1"/>
</dbReference>
<dbReference type="Pfam" id="PF01032">
    <property type="entry name" value="FecCD"/>
    <property type="match status" value="1"/>
</dbReference>
<keyword evidence="4" id="KW-1003">Cell membrane</keyword>
<evidence type="ECO:0000256" key="3">
    <source>
        <dbReference type="ARBA" id="ARBA00022448"/>
    </source>
</evidence>
<evidence type="ECO:0000256" key="2">
    <source>
        <dbReference type="ARBA" id="ARBA00007935"/>
    </source>
</evidence>